<dbReference type="Gene3D" id="3.10.310.30">
    <property type="match status" value="1"/>
</dbReference>
<dbReference type="InterPro" id="IPR003156">
    <property type="entry name" value="DHHA1_dom"/>
</dbReference>
<reference evidence="3 4" key="1">
    <citation type="journal article" date="2015" name="Nature">
        <title>rRNA introns, odd ribosomes, and small enigmatic genomes across a large radiation of phyla.</title>
        <authorList>
            <person name="Brown C.T."/>
            <person name="Hug L.A."/>
            <person name="Thomas B.C."/>
            <person name="Sharon I."/>
            <person name="Castelle C.J."/>
            <person name="Singh A."/>
            <person name="Wilkins M.J."/>
            <person name="Williams K.H."/>
            <person name="Banfield J.F."/>
        </authorList>
    </citation>
    <scope>NUCLEOTIDE SEQUENCE [LARGE SCALE GENOMIC DNA]</scope>
</reference>
<name>A0A0G0SW73_9BACT</name>
<dbReference type="InterPro" id="IPR001667">
    <property type="entry name" value="DDH_dom"/>
</dbReference>
<evidence type="ECO:0000313" key="3">
    <source>
        <dbReference type="EMBL" id="KKR29862.1"/>
    </source>
</evidence>
<proteinExistence type="predicted"/>
<comment type="caution">
    <text evidence="3">The sequence shown here is derived from an EMBL/GenBank/DDBJ whole genome shotgun (WGS) entry which is preliminary data.</text>
</comment>
<dbReference type="EMBL" id="LBXL01000020">
    <property type="protein sequence ID" value="KKR29862.1"/>
    <property type="molecule type" value="Genomic_DNA"/>
</dbReference>
<dbReference type="PANTHER" id="PTHR47618">
    <property type="entry name" value="BIFUNCTIONAL OLIGORIBONUCLEASE AND PAP PHOSPHATASE NRNA"/>
    <property type="match status" value="1"/>
</dbReference>
<dbReference type="GO" id="GO:0003676">
    <property type="term" value="F:nucleic acid binding"/>
    <property type="evidence" value="ECO:0007669"/>
    <property type="project" value="InterPro"/>
</dbReference>
<dbReference type="Proteomes" id="UP000034793">
    <property type="component" value="Unassembled WGS sequence"/>
</dbReference>
<gene>
    <name evidence="3" type="ORF">UT61_C0020G0010</name>
</gene>
<dbReference type="SUPFAM" id="SSF64182">
    <property type="entry name" value="DHH phosphoesterases"/>
    <property type="match status" value="1"/>
</dbReference>
<dbReference type="AlphaFoldDB" id="A0A0G0SW73"/>
<dbReference type="InterPro" id="IPR051319">
    <property type="entry name" value="Oligoribo/pAp-PDE_c-di-AMP_PDE"/>
</dbReference>
<dbReference type="Pfam" id="PF01368">
    <property type="entry name" value="DHH"/>
    <property type="match status" value="1"/>
</dbReference>
<accession>A0A0G0SW73</accession>
<dbReference type="PANTHER" id="PTHR47618:SF1">
    <property type="entry name" value="BIFUNCTIONAL OLIGORIBONUCLEASE AND PAP PHOSPHATASE NRNA"/>
    <property type="match status" value="1"/>
</dbReference>
<protein>
    <submittedName>
        <fullName evidence="3">DHH family protein</fullName>
    </submittedName>
</protein>
<dbReference type="InterPro" id="IPR038763">
    <property type="entry name" value="DHH_sf"/>
</dbReference>
<feature type="domain" description="DDH" evidence="1">
    <location>
        <begin position="19"/>
        <end position="164"/>
    </location>
</feature>
<evidence type="ECO:0000259" key="1">
    <source>
        <dbReference type="Pfam" id="PF01368"/>
    </source>
</evidence>
<sequence length="330" mass="36854">MNYGQSQAILTEIKKANRIILNCHRGPDPDSIGSALAMKKVLENMRKEVVVICPSEKLYEVVSFLKGYNQIIKAVDFNTFRFSDFDLFICMDSSSFDMVTGSMDVGLPDLPCIVVDHHATNTDFGKINLVDKNASSVGEMMYKIFEDWNLDLDENVSTSLLTAIIGDTGLLRYPNTTASTFETLYQLIKNGANKDLIVSNLYRNSDYMLLKFWGETLNNIKINKKYKYVYVVLPYKTYVKYGKPDNAKDSAVDLFAQTTKGTRFGFMALETEPGKLSVSFRSRDGFDTSKIAEALGGGGHVAASGAKIEGMPYKEAIKKLLDVVNEYAKK</sequence>
<dbReference type="Gene3D" id="3.90.1640.10">
    <property type="entry name" value="inorganic pyrophosphatase (n-terminal core)"/>
    <property type="match status" value="1"/>
</dbReference>
<evidence type="ECO:0000259" key="2">
    <source>
        <dbReference type="Pfam" id="PF02272"/>
    </source>
</evidence>
<organism evidence="3 4">
    <name type="scientific">Candidatus Woesebacteria bacterium GW2011_GWA1_39_8</name>
    <dbReference type="NCBI Taxonomy" id="1618552"/>
    <lineage>
        <taxon>Bacteria</taxon>
        <taxon>Candidatus Woeseibacteriota</taxon>
    </lineage>
</organism>
<dbReference type="Pfam" id="PF02272">
    <property type="entry name" value="DHHA1"/>
    <property type="match status" value="1"/>
</dbReference>
<evidence type="ECO:0000313" key="4">
    <source>
        <dbReference type="Proteomes" id="UP000034793"/>
    </source>
</evidence>
<feature type="domain" description="DHHA1" evidence="2">
    <location>
        <begin position="233"/>
        <end position="330"/>
    </location>
</feature>